<dbReference type="EMBL" id="UYJE01010206">
    <property type="protein sequence ID" value="VDI80821.1"/>
    <property type="molecule type" value="Genomic_DNA"/>
</dbReference>
<dbReference type="InterPro" id="IPR014729">
    <property type="entry name" value="Rossmann-like_a/b/a_fold"/>
</dbReference>
<accession>A0A8B6HL83</accession>
<dbReference type="Pfam" id="PF00622">
    <property type="entry name" value="SPRY"/>
    <property type="match status" value="1"/>
</dbReference>
<keyword evidence="11" id="KW-1185">Reference proteome</keyword>
<evidence type="ECO:0000259" key="7">
    <source>
        <dbReference type="PROSITE" id="PS50188"/>
    </source>
</evidence>
<evidence type="ECO:0000256" key="1">
    <source>
        <dbReference type="ARBA" id="ARBA00010910"/>
    </source>
</evidence>
<dbReference type="SMART" id="SM00449">
    <property type="entry name" value="SPRY"/>
    <property type="match status" value="1"/>
</dbReference>
<organism evidence="10 11">
    <name type="scientific">Mytilus galloprovincialis</name>
    <name type="common">Mediterranean mussel</name>
    <dbReference type="NCBI Taxonomy" id="29158"/>
    <lineage>
        <taxon>Eukaryota</taxon>
        <taxon>Metazoa</taxon>
        <taxon>Spiralia</taxon>
        <taxon>Lophotrochozoa</taxon>
        <taxon>Mollusca</taxon>
        <taxon>Bivalvia</taxon>
        <taxon>Autobranchia</taxon>
        <taxon>Pteriomorphia</taxon>
        <taxon>Mytilida</taxon>
        <taxon>Mytiloidea</taxon>
        <taxon>Mytilidae</taxon>
        <taxon>Mytilinae</taxon>
        <taxon>Mytilus</taxon>
    </lineage>
</organism>
<evidence type="ECO:0000313" key="11">
    <source>
        <dbReference type="Proteomes" id="UP000596742"/>
    </source>
</evidence>
<protein>
    <recommendedName>
        <fullName evidence="2">SPRY domain-containing SOCS box protein 3</fullName>
    </recommendedName>
</protein>
<dbReference type="InterPro" id="IPR035754">
    <property type="entry name" value="SPRY_SPSB3"/>
</dbReference>
<feature type="domain" description="B30.2/SPRY" evidence="7">
    <location>
        <begin position="1"/>
        <end position="189"/>
    </location>
</feature>
<evidence type="ECO:0000256" key="5">
    <source>
        <dbReference type="ARBA" id="ARBA00022962"/>
    </source>
</evidence>
<dbReference type="InterPro" id="IPR043136">
    <property type="entry name" value="B30.2/SPRY_sf"/>
</dbReference>
<dbReference type="GO" id="GO:0004066">
    <property type="term" value="F:asparagine synthase (glutamine-hydrolyzing) activity"/>
    <property type="evidence" value="ECO:0007669"/>
    <property type="project" value="InterPro"/>
</dbReference>
<dbReference type="InterPro" id="IPR001870">
    <property type="entry name" value="B30.2/SPRY"/>
</dbReference>
<feature type="region of interest" description="Disordered" evidence="6">
    <location>
        <begin position="512"/>
        <end position="541"/>
    </location>
</feature>
<sequence>MVCTRHQIIQDGCEEQWTWNKKDKSHEVKVQGKRYLTAHFHPNWSNGTAGVRGSVPLNYGRHYWEIKVSQRIFGTSMMFGIGTRSARLHVDSFVNMLGEDEHSWGLSHKGLLWHNGQCKEFTKPFTENQATTLGMLFDWFEGTLTYFKDGVSLGVGFSGLNNIDEDLFPLVSSTAAKTEMTLGIRRRAYLSLQDRCRATILSSVKRQNEIDILPLPKTIKRFLKNYSNSTCRLNKTTVMCGICCLLTERNEKDYSDLMHCMEYGQICHRGPDSSNTKEVTISDKHVLTLTGHVLHLRGQLTSQPLQNQNGDLLLWNGEIFGGIQIGEEQNDTDILLQLLTKDASPKHILKTMANVEGPWSFIYWQNATQTVYFGRDMFGRRSLLWHLPRTVDDVFMLSSVRISDYKFQEVPSVGLYSMHVISDVVTMTMYPRDEAVWPGTSFLVKSSDPSHFCIPFTLAPNFDFQFDKAQMVPMSIPKLNKQLHCSIRSPSKNFSTDANKLMTKSELDEDSISSSISKKDDTLESSGSVNEATAKAESSYVSERAHIPSSSHTWTGSKKNVNVEILEEIIDPKSYLENVLQTDELMNKLSDQLTDVLLKAVTLRVYNQVDLQSIKNSDSYCQQMQALQHADNSAEICQKTSVSYSSNKNDCAQKESYSDRVTCLIDHVHSENSCNSESDMSEKCSSKTTEDNLLPLNVKHTKDCSPDVASSCSESEIVGNARVAVLFSGGIDSAVITALVDRCLPEDEPVDLMNVAFEQKAKSPQKKKDERPKTETITTNWKVPDRVTGYTALQELNPNRRWNFIEVNVSIKELQELRTNHIQHLLYPLESVLDDSIGCAVWFASRGCGILGNTEQVGKAYRSTAKVILCGMGADEQLAGYSRHRGKFMEHGWEGLLEEIEMEVNRISARNLGRDDRIITDHGKESRFPFIDENVVNYLQKLPIQYKADLSLPRGVGEKLLLRLCAMKLGLVKTATFPKRAIQFGSRIAKTENNKEKGSDKCQRLNTK</sequence>
<dbReference type="Proteomes" id="UP000596742">
    <property type="component" value="Unassembled WGS sequence"/>
</dbReference>
<dbReference type="InterPro" id="IPR001496">
    <property type="entry name" value="SOCS_box"/>
</dbReference>
<dbReference type="OrthoDB" id="10252281at2759"/>
<dbReference type="InterPro" id="IPR036036">
    <property type="entry name" value="SOCS_box-like_dom_sf"/>
</dbReference>
<dbReference type="Pfam" id="PF00733">
    <property type="entry name" value="Asn_synthase"/>
    <property type="match status" value="2"/>
</dbReference>
<dbReference type="Pfam" id="PF07525">
    <property type="entry name" value="SOCS_box"/>
    <property type="match status" value="1"/>
</dbReference>
<gene>
    <name evidence="10" type="ORF">MGAL_10B040446</name>
</gene>
<dbReference type="InterPro" id="IPR017932">
    <property type="entry name" value="GATase_2_dom"/>
</dbReference>
<dbReference type="InterPro" id="IPR013320">
    <property type="entry name" value="ConA-like_dom_sf"/>
</dbReference>
<evidence type="ECO:0000259" key="8">
    <source>
        <dbReference type="PROSITE" id="PS50225"/>
    </source>
</evidence>
<evidence type="ECO:0000256" key="6">
    <source>
        <dbReference type="SAM" id="MobiDB-lite"/>
    </source>
</evidence>
<dbReference type="AlphaFoldDB" id="A0A8B6HL83"/>
<dbReference type="FunFam" id="2.60.120.920:FF:000078">
    <property type="entry name" value="GD12021"/>
    <property type="match status" value="1"/>
</dbReference>
<dbReference type="SUPFAM" id="SSF49899">
    <property type="entry name" value="Concanavalin A-like lectins/glucanases"/>
    <property type="match status" value="1"/>
</dbReference>
<keyword evidence="3" id="KW-0028">Amino-acid biosynthesis</keyword>
<dbReference type="PROSITE" id="PS50225">
    <property type="entry name" value="SOCS"/>
    <property type="match status" value="1"/>
</dbReference>
<dbReference type="CDD" id="cd12876">
    <property type="entry name" value="SPRY_SOCS3"/>
    <property type="match status" value="1"/>
</dbReference>
<dbReference type="InterPro" id="IPR001962">
    <property type="entry name" value="Asn_synthase"/>
</dbReference>
<keyword evidence="4" id="KW-0061">Asparagine biosynthesis</keyword>
<dbReference type="CDD" id="cd01991">
    <property type="entry name" value="Asn_synthase_B_C"/>
    <property type="match status" value="1"/>
</dbReference>
<dbReference type="SUPFAM" id="SSF158235">
    <property type="entry name" value="SOCS box-like"/>
    <property type="match status" value="1"/>
</dbReference>
<dbReference type="InterPro" id="IPR003877">
    <property type="entry name" value="SPRY_dom"/>
</dbReference>
<dbReference type="SUPFAM" id="SSF52402">
    <property type="entry name" value="Adenine nucleotide alpha hydrolases-like"/>
    <property type="match status" value="1"/>
</dbReference>
<dbReference type="GO" id="GO:0006529">
    <property type="term" value="P:asparagine biosynthetic process"/>
    <property type="evidence" value="ECO:0007669"/>
    <property type="project" value="UniProtKB-KW"/>
</dbReference>
<dbReference type="SMART" id="SM00253">
    <property type="entry name" value="SOCS"/>
    <property type="match status" value="1"/>
</dbReference>
<dbReference type="SMART" id="SM00969">
    <property type="entry name" value="SOCS_box"/>
    <property type="match status" value="1"/>
</dbReference>
<evidence type="ECO:0000256" key="2">
    <source>
        <dbReference type="ARBA" id="ARBA00014684"/>
    </source>
</evidence>
<dbReference type="PROSITE" id="PS51278">
    <property type="entry name" value="GATASE_TYPE_2"/>
    <property type="match status" value="1"/>
</dbReference>
<dbReference type="Gene3D" id="1.10.750.20">
    <property type="entry name" value="SOCS box"/>
    <property type="match status" value="1"/>
</dbReference>
<reference evidence="10" key="1">
    <citation type="submission" date="2018-11" db="EMBL/GenBank/DDBJ databases">
        <authorList>
            <person name="Alioto T."/>
            <person name="Alioto T."/>
        </authorList>
    </citation>
    <scope>NUCLEOTIDE SEQUENCE</scope>
</reference>
<dbReference type="Gene3D" id="3.60.20.10">
    <property type="entry name" value="Glutamine Phosphoribosylpyrophosphate, subunit 1, domain 1"/>
    <property type="match status" value="1"/>
</dbReference>
<proteinExistence type="inferred from homology"/>
<comment type="caution">
    <text evidence="10">The sequence shown here is derived from an EMBL/GenBank/DDBJ whole genome shotgun (WGS) entry which is preliminary data.</text>
</comment>
<dbReference type="InterPro" id="IPR029055">
    <property type="entry name" value="Ntn_hydrolases_N"/>
</dbReference>
<dbReference type="Gene3D" id="3.40.50.620">
    <property type="entry name" value="HUPs"/>
    <property type="match status" value="1"/>
</dbReference>
<name>A0A8B6HL83_MYTGA</name>
<dbReference type="Pfam" id="PF13537">
    <property type="entry name" value="GATase_7"/>
    <property type="match status" value="1"/>
</dbReference>
<dbReference type="CDD" id="cd03717">
    <property type="entry name" value="SOCS_SOCS_like"/>
    <property type="match status" value="1"/>
</dbReference>
<keyword evidence="5" id="KW-0315">Glutamine amidotransferase</keyword>
<dbReference type="PROSITE" id="PS50188">
    <property type="entry name" value="B302_SPRY"/>
    <property type="match status" value="1"/>
</dbReference>
<dbReference type="PANTHER" id="PTHR45937:SF1">
    <property type="entry name" value="ASPARAGINE SYNTHETASE DOMAIN-CONTAINING PROTEIN 1"/>
    <property type="match status" value="1"/>
</dbReference>
<comment type="similarity">
    <text evidence="1">Belongs to the SPSB family.</text>
</comment>
<evidence type="ECO:0000256" key="3">
    <source>
        <dbReference type="ARBA" id="ARBA00022605"/>
    </source>
</evidence>
<evidence type="ECO:0000259" key="9">
    <source>
        <dbReference type="PROSITE" id="PS51278"/>
    </source>
</evidence>
<dbReference type="PANTHER" id="PTHR45937">
    <property type="entry name" value="ASPARAGINE SYNTHETASE DOMAIN-CONTAINING PROTEIN 1"/>
    <property type="match status" value="1"/>
</dbReference>
<dbReference type="SUPFAM" id="SSF56235">
    <property type="entry name" value="N-terminal nucleophile aminohydrolases (Ntn hydrolases)"/>
    <property type="match status" value="1"/>
</dbReference>
<dbReference type="InterPro" id="IPR051857">
    <property type="entry name" value="Asn_synthetase_domain"/>
</dbReference>
<evidence type="ECO:0000313" key="10">
    <source>
        <dbReference type="EMBL" id="VDI80821.1"/>
    </source>
</evidence>
<dbReference type="Gene3D" id="2.60.120.920">
    <property type="match status" value="1"/>
</dbReference>
<feature type="domain" description="SOCS box" evidence="8">
    <location>
        <begin position="179"/>
        <end position="229"/>
    </location>
</feature>
<dbReference type="GO" id="GO:0035556">
    <property type="term" value="P:intracellular signal transduction"/>
    <property type="evidence" value="ECO:0007669"/>
    <property type="project" value="InterPro"/>
</dbReference>
<evidence type="ECO:0000256" key="4">
    <source>
        <dbReference type="ARBA" id="ARBA00022888"/>
    </source>
</evidence>
<feature type="domain" description="Glutamine amidotransferase type-2" evidence="9">
    <location>
        <begin position="240"/>
        <end position="447"/>
    </location>
</feature>